<feature type="non-terminal residue" evidence="2">
    <location>
        <position position="1"/>
    </location>
</feature>
<feature type="region of interest" description="Disordered" evidence="1">
    <location>
        <begin position="349"/>
        <end position="389"/>
    </location>
</feature>
<feature type="compositionally biased region" description="Polar residues" evidence="1">
    <location>
        <begin position="118"/>
        <end position="137"/>
    </location>
</feature>
<name>A0A1D1YWC1_9ARAE</name>
<dbReference type="PANTHER" id="PTHR47512">
    <property type="entry name" value="EXPRESSED PROTEIN"/>
    <property type="match status" value="1"/>
</dbReference>
<proteinExistence type="predicted"/>
<evidence type="ECO:0000256" key="1">
    <source>
        <dbReference type="SAM" id="MobiDB-lite"/>
    </source>
</evidence>
<sequence length="465" mass="50534">FFATGKRTPQHTHTYASTQTQIGPLILFPILVLEKIPLEETRIPQRSHYRCGGQRGDHPAGEIQIFLNPGRPLPALHHTCPSSPSPLRRRSLPRSLSPPRFLTASPLRRRLRRHPMETPSSTRTLFLTSQSKKQQQEAVAEKPLSSRPRTHGGWPERPVLLDITNDSPIVGLAAGSLRTPSSSVGKSKASAGKGTPGSGEAILRGQVKTLLQRVEEEAELVKVVSSEEAAPFRALLGHLRSPAGLLAPTPANTPQIFCLSGNKEGSLPQIPSAQKEEDEKEPLAAAIPMVEETLDPHECLINRALQFDSPEESEISVSSSALTYQGSNFISSPEKPMDDDCSSAWSMHVNPSSHDDEEEEGDDCEGLGELFGSDGDDGYYEGEEEGAEAEGLDALCEGLRKMSMDRKGGLPDFAGKHTRFSYNSDDEIVGEEEVGGAAVSPGVLRLKGLPVPQGKHLRFQEEEED</sequence>
<gene>
    <name evidence="2" type="ORF">g.19628</name>
</gene>
<organism evidence="2">
    <name type="scientific">Anthurium amnicola</name>
    <dbReference type="NCBI Taxonomy" id="1678845"/>
    <lineage>
        <taxon>Eukaryota</taxon>
        <taxon>Viridiplantae</taxon>
        <taxon>Streptophyta</taxon>
        <taxon>Embryophyta</taxon>
        <taxon>Tracheophyta</taxon>
        <taxon>Spermatophyta</taxon>
        <taxon>Magnoliopsida</taxon>
        <taxon>Liliopsida</taxon>
        <taxon>Araceae</taxon>
        <taxon>Pothoideae</taxon>
        <taxon>Potheae</taxon>
        <taxon>Anthurium</taxon>
    </lineage>
</organism>
<dbReference type="EMBL" id="GDJX01008978">
    <property type="protein sequence ID" value="JAT58958.1"/>
    <property type="molecule type" value="Transcribed_RNA"/>
</dbReference>
<accession>A0A1D1YWC1</accession>
<dbReference type="AlphaFoldDB" id="A0A1D1YWC1"/>
<reference evidence="2" key="1">
    <citation type="submission" date="2015-07" db="EMBL/GenBank/DDBJ databases">
        <title>Transcriptome Assembly of Anthurium amnicola.</title>
        <authorList>
            <person name="Suzuki J."/>
        </authorList>
    </citation>
    <scope>NUCLEOTIDE SEQUENCE</scope>
</reference>
<feature type="region of interest" description="Disordered" evidence="1">
    <location>
        <begin position="176"/>
        <end position="200"/>
    </location>
</feature>
<evidence type="ECO:0000313" key="2">
    <source>
        <dbReference type="EMBL" id="JAT58958.1"/>
    </source>
</evidence>
<feature type="compositionally biased region" description="Low complexity" evidence="1">
    <location>
        <begin position="179"/>
        <end position="193"/>
    </location>
</feature>
<dbReference type="PANTHER" id="PTHR47512:SF3">
    <property type="entry name" value="CHALCONE-FLAVONONE ISOMERASE FAMILY PROTEIN"/>
    <property type="match status" value="1"/>
</dbReference>
<feature type="compositionally biased region" description="Acidic residues" evidence="1">
    <location>
        <begin position="374"/>
        <end position="389"/>
    </location>
</feature>
<feature type="region of interest" description="Disordered" evidence="1">
    <location>
        <begin position="78"/>
        <end position="155"/>
    </location>
</feature>
<feature type="compositionally biased region" description="Acidic residues" evidence="1">
    <location>
        <begin position="355"/>
        <end position="366"/>
    </location>
</feature>
<protein>
    <submittedName>
        <fullName evidence="2">Uncharacterized protein</fullName>
    </submittedName>
</protein>